<evidence type="ECO:0000256" key="3">
    <source>
        <dbReference type="ARBA" id="ARBA00004906"/>
    </source>
</evidence>
<keyword evidence="5" id="KW-0808">Transferase</keyword>
<dbReference type="InterPro" id="IPR013083">
    <property type="entry name" value="Znf_RING/FYVE/PHD"/>
</dbReference>
<dbReference type="InterPro" id="IPR003613">
    <property type="entry name" value="Ubox_domain"/>
</dbReference>
<dbReference type="Gene3D" id="3.75.10.10">
    <property type="entry name" value="L-arginine/glycine Amidinotransferase, Chain A"/>
    <property type="match status" value="1"/>
</dbReference>
<protein>
    <recommendedName>
        <fullName evidence="4">RING-type E3 ubiquitin transferase</fullName>
        <ecNumber evidence="4">2.3.2.27</ecNumber>
    </recommendedName>
</protein>
<sequence length="225" mass="25666">MGVEFVQFDQLIVPDEYHCPISKEIVKDPVISSTGRNSGNENFIWENARSQLPPNVRVVEMSMNDSWFCDSRPTALMMDAIRIGVMTFLFQGRLIYPSCGYGFRSPLKAVTQSEVNQELERQEVEEMLDDCIKMYALKQVPSEKICIEKESITDGILELISELGIQKLVMGAGSNSRFLRIKPKPTSEQSNEVLNKAPDFCHIWFVYKGRLIYTREATKQLITAI</sequence>
<dbReference type="RefSeq" id="XP_056695205.1">
    <property type="nucleotide sequence ID" value="XM_056839227.1"/>
</dbReference>
<dbReference type="Gene3D" id="3.30.40.10">
    <property type="entry name" value="Zinc/RING finger domain, C3HC4 (zinc finger)"/>
    <property type="match status" value="1"/>
</dbReference>
<dbReference type="GeneID" id="110802482"/>
<dbReference type="EC" id="2.3.2.27" evidence="4"/>
<dbReference type="Pfam" id="PF04564">
    <property type="entry name" value="U-box"/>
    <property type="match status" value="1"/>
</dbReference>
<proteinExistence type="predicted"/>
<evidence type="ECO:0000313" key="9">
    <source>
        <dbReference type="RefSeq" id="XP_056695205.1"/>
    </source>
</evidence>
<evidence type="ECO:0000259" key="7">
    <source>
        <dbReference type="Pfam" id="PF04564"/>
    </source>
</evidence>
<evidence type="ECO:0000256" key="2">
    <source>
        <dbReference type="ARBA" id="ARBA00003861"/>
    </source>
</evidence>
<dbReference type="PANTHER" id="PTHR45647">
    <property type="entry name" value="OS02G0152300 PROTEIN"/>
    <property type="match status" value="1"/>
</dbReference>
<name>A0ABM3RHW1_SPIOL</name>
<evidence type="ECO:0000256" key="6">
    <source>
        <dbReference type="ARBA" id="ARBA00022786"/>
    </source>
</evidence>
<evidence type="ECO:0000256" key="5">
    <source>
        <dbReference type="ARBA" id="ARBA00022679"/>
    </source>
</evidence>
<dbReference type="PANTHER" id="PTHR45647:SF100">
    <property type="entry name" value="U-BOX DOMAIN-CONTAINING PROTEIN 33"/>
    <property type="match status" value="1"/>
</dbReference>
<keyword evidence="6" id="KW-0833">Ubl conjugation pathway</keyword>
<reference evidence="9" key="2">
    <citation type="submission" date="2025-08" db="UniProtKB">
        <authorList>
            <consortium name="RefSeq"/>
        </authorList>
    </citation>
    <scope>IDENTIFICATION</scope>
    <source>
        <tissue evidence="9">Leaf</tissue>
    </source>
</reference>
<keyword evidence="8" id="KW-1185">Reference proteome</keyword>
<reference evidence="8" key="1">
    <citation type="journal article" date="2021" name="Nat. Commun.">
        <title>Genomic analyses provide insights into spinach domestication and the genetic basis of agronomic traits.</title>
        <authorList>
            <person name="Cai X."/>
            <person name="Sun X."/>
            <person name="Xu C."/>
            <person name="Sun H."/>
            <person name="Wang X."/>
            <person name="Ge C."/>
            <person name="Zhang Z."/>
            <person name="Wang Q."/>
            <person name="Fei Z."/>
            <person name="Jiao C."/>
            <person name="Wang Q."/>
        </authorList>
    </citation>
    <scope>NUCLEOTIDE SEQUENCE [LARGE SCALE GENOMIC DNA]</scope>
    <source>
        <strain evidence="8">cv. Varoflay</strain>
    </source>
</reference>
<comment type="pathway">
    <text evidence="3">Protein modification; protein ubiquitination.</text>
</comment>
<organism evidence="8 9">
    <name type="scientific">Spinacia oleracea</name>
    <name type="common">Spinach</name>
    <dbReference type="NCBI Taxonomy" id="3562"/>
    <lineage>
        <taxon>Eukaryota</taxon>
        <taxon>Viridiplantae</taxon>
        <taxon>Streptophyta</taxon>
        <taxon>Embryophyta</taxon>
        <taxon>Tracheophyta</taxon>
        <taxon>Spermatophyta</taxon>
        <taxon>Magnoliopsida</taxon>
        <taxon>eudicotyledons</taxon>
        <taxon>Gunneridae</taxon>
        <taxon>Pentapetalae</taxon>
        <taxon>Caryophyllales</taxon>
        <taxon>Chenopodiaceae</taxon>
        <taxon>Chenopodioideae</taxon>
        <taxon>Anserineae</taxon>
        <taxon>Spinacia</taxon>
    </lineage>
</organism>
<evidence type="ECO:0000256" key="4">
    <source>
        <dbReference type="ARBA" id="ARBA00012483"/>
    </source>
</evidence>
<comment type="function">
    <text evidence="2">Functions as an E3 ubiquitin ligase.</text>
</comment>
<comment type="catalytic activity">
    <reaction evidence="1">
        <text>S-ubiquitinyl-[E2 ubiquitin-conjugating enzyme]-L-cysteine + [acceptor protein]-L-lysine = [E2 ubiquitin-conjugating enzyme]-L-cysteine + N(6)-ubiquitinyl-[acceptor protein]-L-lysine.</text>
        <dbReference type="EC" id="2.3.2.27"/>
    </reaction>
</comment>
<dbReference type="Proteomes" id="UP000813463">
    <property type="component" value="Chromosome 3"/>
</dbReference>
<gene>
    <name evidence="9" type="primary">LOC110802482</name>
</gene>
<dbReference type="InterPro" id="IPR051348">
    <property type="entry name" value="U-box_ubiquitin_ligases"/>
</dbReference>
<evidence type="ECO:0000313" key="8">
    <source>
        <dbReference type="Proteomes" id="UP000813463"/>
    </source>
</evidence>
<accession>A0ABM3RHW1</accession>
<evidence type="ECO:0000256" key="1">
    <source>
        <dbReference type="ARBA" id="ARBA00000900"/>
    </source>
</evidence>
<dbReference type="SUPFAM" id="SSF52402">
    <property type="entry name" value="Adenine nucleotide alpha hydrolases-like"/>
    <property type="match status" value="1"/>
</dbReference>
<feature type="domain" description="U-box" evidence="7">
    <location>
        <begin position="13"/>
        <end position="37"/>
    </location>
</feature>